<comment type="caution">
    <text evidence="2">The sequence shown here is derived from an EMBL/GenBank/DDBJ whole genome shotgun (WGS) entry which is preliminary data.</text>
</comment>
<dbReference type="Proteomes" id="UP001314170">
    <property type="component" value="Unassembled WGS sequence"/>
</dbReference>
<keyword evidence="3" id="KW-1185">Reference proteome</keyword>
<evidence type="ECO:0000256" key="1">
    <source>
        <dbReference type="SAM" id="MobiDB-lite"/>
    </source>
</evidence>
<dbReference type="AlphaFoldDB" id="A0AAV1RXA6"/>
<name>A0AAV1RXA6_9ROSI</name>
<dbReference type="EMBL" id="CAWUPB010001160">
    <property type="protein sequence ID" value="CAK7341743.1"/>
    <property type="molecule type" value="Genomic_DNA"/>
</dbReference>
<gene>
    <name evidence="2" type="ORF">DCAF_LOCUS16437</name>
</gene>
<feature type="compositionally biased region" description="Polar residues" evidence="1">
    <location>
        <begin position="1"/>
        <end position="11"/>
    </location>
</feature>
<feature type="region of interest" description="Disordered" evidence="1">
    <location>
        <begin position="1"/>
        <end position="49"/>
    </location>
</feature>
<accession>A0AAV1RXA6</accession>
<proteinExistence type="predicted"/>
<feature type="compositionally biased region" description="Basic and acidic residues" evidence="1">
    <location>
        <begin position="35"/>
        <end position="47"/>
    </location>
</feature>
<reference evidence="2 3" key="1">
    <citation type="submission" date="2024-01" db="EMBL/GenBank/DDBJ databases">
        <authorList>
            <person name="Waweru B."/>
        </authorList>
    </citation>
    <scope>NUCLEOTIDE SEQUENCE [LARGE SCALE GENOMIC DNA]</scope>
</reference>
<feature type="compositionally biased region" description="Polar residues" evidence="1">
    <location>
        <begin position="18"/>
        <end position="27"/>
    </location>
</feature>
<evidence type="ECO:0000313" key="3">
    <source>
        <dbReference type="Proteomes" id="UP001314170"/>
    </source>
</evidence>
<sequence length="104" mass="11759">MENQRSQSSLPTGEADNPNPNQSSTNRSTKKMKGHEKESSANEKVDVTMRGQKQSYKDFMVHGQLSEQAVAYEWAIRYYVVVRVAIDIDLDKPILGSIQVEDVE</sequence>
<organism evidence="2 3">
    <name type="scientific">Dovyalis caffra</name>
    <dbReference type="NCBI Taxonomy" id="77055"/>
    <lineage>
        <taxon>Eukaryota</taxon>
        <taxon>Viridiplantae</taxon>
        <taxon>Streptophyta</taxon>
        <taxon>Embryophyta</taxon>
        <taxon>Tracheophyta</taxon>
        <taxon>Spermatophyta</taxon>
        <taxon>Magnoliopsida</taxon>
        <taxon>eudicotyledons</taxon>
        <taxon>Gunneridae</taxon>
        <taxon>Pentapetalae</taxon>
        <taxon>rosids</taxon>
        <taxon>fabids</taxon>
        <taxon>Malpighiales</taxon>
        <taxon>Salicaceae</taxon>
        <taxon>Flacourtieae</taxon>
        <taxon>Dovyalis</taxon>
    </lineage>
</organism>
<evidence type="ECO:0000313" key="2">
    <source>
        <dbReference type="EMBL" id="CAK7341743.1"/>
    </source>
</evidence>
<protein>
    <submittedName>
        <fullName evidence="2">Uncharacterized protein</fullName>
    </submittedName>
</protein>